<dbReference type="GO" id="GO:0004620">
    <property type="term" value="F:phospholipase activity"/>
    <property type="evidence" value="ECO:0000318"/>
    <property type="project" value="GO_Central"/>
</dbReference>
<dbReference type="SMART" id="SM01127">
    <property type="entry name" value="DDHD"/>
    <property type="match status" value="1"/>
</dbReference>
<dbReference type="InterPro" id="IPR004177">
    <property type="entry name" value="DDHD_dom"/>
</dbReference>
<dbReference type="SMART" id="SM00454">
    <property type="entry name" value="SAM"/>
    <property type="match status" value="1"/>
</dbReference>
<keyword evidence="5" id="KW-1185">Reference proteome</keyword>
<evidence type="ECO:0000313" key="5">
    <source>
        <dbReference type="Proteomes" id="UP000000305"/>
    </source>
</evidence>
<gene>
    <name evidence="4" type="ORF">DAPPUDRAFT_54700</name>
</gene>
<dbReference type="EMBL" id="GL732565">
    <property type="protein sequence ID" value="EFX76983.1"/>
    <property type="molecule type" value="Genomic_DNA"/>
</dbReference>
<feature type="domain" description="DDHD" evidence="3">
    <location>
        <begin position="531"/>
        <end position="737"/>
    </location>
</feature>
<dbReference type="Pfam" id="PF23464">
    <property type="entry name" value="WWE_3"/>
    <property type="match status" value="1"/>
</dbReference>
<dbReference type="PANTHER" id="PTHR23509">
    <property type="entry name" value="PA-PL1 PHOSPHOLIPASE FAMILY"/>
    <property type="match status" value="1"/>
</dbReference>
<dbReference type="GO" id="GO:0046872">
    <property type="term" value="F:metal ion binding"/>
    <property type="evidence" value="ECO:0007669"/>
    <property type="project" value="InterPro"/>
</dbReference>
<dbReference type="Pfam" id="PF02862">
    <property type="entry name" value="DDHD"/>
    <property type="match status" value="1"/>
</dbReference>
<dbReference type="PROSITE" id="PS51043">
    <property type="entry name" value="DDHD"/>
    <property type="match status" value="1"/>
</dbReference>
<dbReference type="Pfam" id="PF02825">
    <property type="entry name" value="WWE"/>
    <property type="match status" value="1"/>
</dbReference>
<dbReference type="GO" id="GO:0005737">
    <property type="term" value="C:cytoplasm"/>
    <property type="evidence" value="ECO:0000318"/>
    <property type="project" value="GO_Central"/>
</dbReference>
<dbReference type="KEGG" id="dpx:DAPPUDRAFT_54700"/>
<dbReference type="HOGENOM" id="CLU_006932_0_0_1"/>
<evidence type="ECO:0000259" key="2">
    <source>
        <dbReference type="PROSITE" id="PS50918"/>
    </source>
</evidence>
<dbReference type="AlphaFoldDB" id="E9GU73"/>
<organism evidence="4 5">
    <name type="scientific">Daphnia pulex</name>
    <name type="common">Water flea</name>
    <dbReference type="NCBI Taxonomy" id="6669"/>
    <lineage>
        <taxon>Eukaryota</taxon>
        <taxon>Metazoa</taxon>
        <taxon>Ecdysozoa</taxon>
        <taxon>Arthropoda</taxon>
        <taxon>Crustacea</taxon>
        <taxon>Branchiopoda</taxon>
        <taxon>Diplostraca</taxon>
        <taxon>Cladocera</taxon>
        <taxon>Anomopoda</taxon>
        <taxon>Daphniidae</taxon>
        <taxon>Daphnia</taxon>
    </lineage>
</organism>
<evidence type="ECO:0000313" key="4">
    <source>
        <dbReference type="EMBL" id="EFX76983.1"/>
    </source>
</evidence>
<dbReference type="SUPFAM" id="SSF47769">
    <property type="entry name" value="SAM/Pointed domain"/>
    <property type="match status" value="1"/>
</dbReference>
<dbReference type="GO" id="GO:0030134">
    <property type="term" value="C:COPII-coated ER to Golgi transport vesicle"/>
    <property type="evidence" value="ECO:0000318"/>
    <property type="project" value="GO_Central"/>
</dbReference>
<comment type="similarity">
    <text evidence="1">Belongs to the PA-PLA1 family.</text>
</comment>
<proteinExistence type="inferred from homology"/>
<dbReference type="OrthoDB" id="69269at2759"/>
<dbReference type="InterPro" id="IPR057825">
    <property type="entry name" value="WWE_SEC23-DDH2"/>
</dbReference>
<feature type="domain" description="WWE" evidence="2">
    <location>
        <begin position="21"/>
        <end position="107"/>
    </location>
</feature>
<dbReference type="PhylomeDB" id="E9GU73"/>
<evidence type="ECO:0000256" key="1">
    <source>
        <dbReference type="ARBA" id="ARBA00038464"/>
    </source>
</evidence>
<dbReference type="PROSITE" id="PS50918">
    <property type="entry name" value="WWE"/>
    <property type="match status" value="1"/>
</dbReference>
<name>E9GU73_DAPPU</name>
<dbReference type="InParanoid" id="E9GU73"/>
<dbReference type="eggNOG" id="KOG2308">
    <property type="taxonomic scope" value="Eukaryota"/>
</dbReference>
<sequence>MKPTASPVDVDPTTTAPEVSDAVDGISHTYQPVVWHWFFLKEIDKTKRIWKPFSMLDSVALDDTFQLRKIAPEDAIVMTDGGRYDVDVSRRLRTAIYWEETPLSVRRCSWFFKGSLETRYTPYDEDMAEKLEEEYHNSLLHSLWRRVLEFPLGNKIMFQNPNVLLDFSNYGPVDDWTQVTEGQIRPLIVKRGIDGFDISDGEKTVIDHLIFLVHGIGSVCDLRFRSVVEVVDDFRILSFQMLETHFPTAVAEQRVGRVEFLPVSWHAPLHGDDTGIDKRLQPITLPSIPKLRHFANDTILDVLFYTSPVYCETIISTVAHELNRLYKIFLQRNPTFQGQVSLGGHSLGSLILFDLLAHQPLIPNPEPVDDVLSEVFKMDCKCLAGILLGSCDQDAVSYVSDLNDPTVEEVCQVLQLGDHLAKFQREQFTFGDLLLLSEEDLASLGLPMGPRKRLLTYLRDLEIRRAKLKQVLERMFTCAGFRHFRVPFYRPVLAFVVFFGEDGNIPAHDSTVSYTIGLAGTGQPSISYPLLDFHPAAFYALGSPTAMFVTVRGIDCLGEDFVLPTCPKFYNIFHPYDPIAYRIETLIDVNMVNVPPVIIPHHKGRKRMHIELRETMARLSADIKERFFGSVRSTWSTVQNFTSFRSMPPGDGLDVQCLQEDLDTSTNSDDSAVAEKTTTEADPVIRIGKLNGGCRIDYVLQEAPLESFNEYLFALTSHVVYWESEDTMLMMLRETYAGMDTYPDK</sequence>
<dbReference type="InterPro" id="IPR001660">
    <property type="entry name" value="SAM"/>
</dbReference>
<protein>
    <recommendedName>
        <fullName evidence="6">DDHD domain-containing protein</fullName>
    </recommendedName>
</protein>
<evidence type="ECO:0000259" key="3">
    <source>
        <dbReference type="PROSITE" id="PS51043"/>
    </source>
</evidence>
<reference evidence="4 5" key="1">
    <citation type="journal article" date="2011" name="Science">
        <title>The ecoresponsive genome of Daphnia pulex.</title>
        <authorList>
            <person name="Colbourne J.K."/>
            <person name="Pfrender M.E."/>
            <person name="Gilbert D."/>
            <person name="Thomas W.K."/>
            <person name="Tucker A."/>
            <person name="Oakley T.H."/>
            <person name="Tokishita S."/>
            <person name="Aerts A."/>
            <person name="Arnold G.J."/>
            <person name="Basu M.K."/>
            <person name="Bauer D.J."/>
            <person name="Caceres C.E."/>
            <person name="Carmel L."/>
            <person name="Casola C."/>
            <person name="Choi J.H."/>
            <person name="Detter J.C."/>
            <person name="Dong Q."/>
            <person name="Dusheyko S."/>
            <person name="Eads B.D."/>
            <person name="Frohlich T."/>
            <person name="Geiler-Samerotte K.A."/>
            <person name="Gerlach D."/>
            <person name="Hatcher P."/>
            <person name="Jogdeo S."/>
            <person name="Krijgsveld J."/>
            <person name="Kriventseva E.V."/>
            <person name="Kultz D."/>
            <person name="Laforsch C."/>
            <person name="Lindquist E."/>
            <person name="Lopez J."/>
            <person name="Manak J.R."/>
            <person name="Muller J."/>
            <person name="Pangilinan J."/>
            <person name="Patwardhan R.P."/>
            <person name="Pitluck S."/>
            <person name="Pritham E.J."/>
            <person name="Rechtsteiner A."/>
            <person name="Rho M."/>
            <person name="Rogozin I.B."/>
            <person name="Sakarya O."/>
            <person name="Salamov A."/>
            <person name="Schaack S."/>
            <person name="Shapiro H."/>
            <person name="Shiga Y."/>
            <person name="Skalitzky C."/>
            <person name="Smith Z."/>
            <person name="Souvorov A."/>
            <person name="Sung W."/>
            <person name="Tang Z."/>
            <person name="Tsuchiya D."/>
            <person name="Tu H."/>
            <person name="Vos H."/>
            <person name="Wang M."/>
            <person name="Wolf Y.I."/>
            <person name="Yamagata H."/>
            <person name="Yamada T."/>
            <person name="Ye Y."/>
            <person name="Shaw J.R."/>
            <person name="Andrews J."/>
            <person name="Crease T.J."/>
            <person name="Tang H."/>
            <person name="Lucas S.M."/>
            <person name="Robertson H.M."/>
            <person name="Bork P."/>
            <person name="Koonin E.V."/>
            <person name="Zdobnov E.M."/>
            <person name="Grigoriev I.V."/>
            <person name="Lynch M."/>
            <person name="Boore J.L."/>
        </authorList>
    </citation>
    <scope>NUCLEOTIDE SEQUENCE [LARGE SCALE GENOMIC DNA]</scope>
</reference>
<evidence type="ECO:0008006" key="6">
    <source>
        <dbReference type="Google" id="ProtNLM"/>
    </source>
</evidence>
<dbReference type="STRING" id="6669.E9GU73"/>
<accession>E9GU73</accession>
<dbReference type="InterPro" id="IPR058055">
    <property type="entry name" value="PA-PLA1"/>
</dbReference>
<dbReference type="InterPro" id="IPR013761">
    <property type="entry name" value="SAM/pointed_sf"/>
</dbReference>
<dbReference type="OMA" id="HNTDEKI"/>
<dbReference type="Proteomes" id="UP000000305">
    <property type="component" value="Unassembled WGS sequence"/>
</dbReference>
<dbReference type="Gene3D" id="1.10.150.50">
    <property type="entry name" value="Transcription Factor, Ets-1"/>
    <property type="match status" value="1"/>
</dbReference>
<dbReference type="Pfam" id="PF00536">
    <property type="entry name" value="SAM_1"/>
    <property type="match status" value="1"/>
</dbReference>
<dbReference type="PANTHER" id="PTHR23509:SF10">
    <property type="entry name" value="LD21067P"/>
    <property type="match status" value="1"/>
</dbReference>
<dbReference type="InterPro" id="IPR004170">
    <property type="entry name" value="WWE_dom"/>
</dbReference>